<dbReference type="Pfam" id="PF13640">
    <property type="entry name" value="2OG-FeII_Oxy_3"/>
    <property type="match status" value="1"/>
</dbReference>
<evidence type="ECO:0000256" key="1">
    <source>
        <dbReference type="ARBA" id="ARBA00001961"/>
    </source>
</evidence>
<dbReference type="SMART" id="SM00702">
    <property type="entry name" value="P4Hc"/>
    <property type="match status" value="1"/>
</dbReference>
<organism evidence="7 8">
    <name type="scientific">Triparma strigata</name>
    <dbReference type="NCBI Taxonomy" id="1606541"/>
    <lineage>
        <taxon>Eukaryota</taxon>
        <taxon>Sar</taxon>
        <taxon>Stramenopiles</taxon>
        <taxon>Ochrophyta</taxon>
        <taxon>Bolidophyceae</taxon>
        <taxon>Parmales</taxon>
        <taxon>Triparmaceae</taxon>
        <taxon>Triparma</taxon>
    </lineage>
</organism>
<evidence type="ECO:0000256" key="5">
    <source>
        <dbReference type="ARBA" id="ARBA00023004"/>
    </source>
</evidence>
<evidence type="ECO:0000256" key="2">
    <source>
        <dbReference type="ARBA" id="ARBA00022723"/>
    </source>
</evidence>
<evidence type="ECO:0000256" key="4">
    <source>
        <dbReference type="ARBA" id="ARBA00023002"/>
    </source>
</evidence>
<accession>A0A9W7C9U1</accession>
<dbReference type="GO" id="GO:0005506">
    <property type="term" value="F:iron ion binding"/>
    <property type="evidence" value="ECO:0007669"/>
    <property type="project" value="InterPro"/>
</dbReference>
<keyword evidence="5" id="KW-0408">Iron</keyword>
<evidence type="ECO:0000259" key="6">
    <source>
        <dbReference type="SMART" id="SM00702"/>
    </source>
</evidence>
<comment type="cofactor">
    <cofactor evidence="1">
        <name>L-ascorbate</name>
        <dbReference type="ChEBI" id="CHEBI:38290"/>
    </cofactor>
</comment>
<dbReference type="GO" id="GO:0005783">
    <property type="term" value="C:endoplasmic reticulum"/>
    <property type="evidence" value="ECO:0007669"/>
    <property type="project" value="TreeGrafter"/>
</dbReference>
<name>A0A9W7C9U1_9STRA</name>
<evidence type="ECO:0000313" key="7">
    <source>
        <dbReference type="EMBL" id="GMI01873.1"/>
    </source>
</evidence>
<dbReference type="Gene3D" id="2.60.120.620">
    <property type="entry name" value="q2cbj1_9rhob like domain"/>
    <property type="match status" value="1"/>
</dbReference>
<protein>
    <recommendedName>
        <fullName evidence="6">Prolyl 4-hydroxylase alpha subunit domain-containing protein</fullName>
    </recommendedName>
</protein>
<comment type="caution">
    <text evidence="7">The sequence shown here is derived from an EMBL/GenBank/DDBJ whole genome shotgun (WGS) entry which is preliminary data.</text>
</comment>
<keyword evidence="4" id="KW-0560">Oxidoreductase</keyword>
<dbReference type="GO" id="GO:0031418">
    <property type="term" value="F:L-ascorbic acid binding"/>
    <property type="evidence" value="ECO:0007669"/>
    <property type="project" value="InterPro"/>
</dbReference>
<proteinExistence type="predicted"/>
<dbReference type="InterPro" id="IPR044862">
    <property type="entry name" value="Pro_4_hyd_alph_FE2OG_OXY"/>
</dbReference>
<evidence type="ECO:0000313" key="8">
    <source>
        <dbReference type="Proteomes" id="UP001165085"/>
    </source>
</evidence>
<dbReference type="PANTHER" id="PTHR10869">
    <property type="entry name" value="PROLYL 4-HYDROXYLASE ALPHA SUBUNIT"/>
    <property type="match status" value="1"/>
</dbReference>
<dbReference type="InterPro" id="IPR006620">
    <property type="entry name" value="Pro_4_hyd_alph"/>
</dbReference>
<dbReference type="AlphaFoldDB" id="A0A9W7C9U1"/>
<dbReference type="OrthoDB" id="420380at2759"/>
<dbReference type="PANTHER" id="PTHR10869:SF246">
    <property type="entry name" value="TRANSMEMBRANE PROLYL 4-HYDROXYLASE"/>
    <property type="match status" value="1"/>
</dbReference>
<keyword evidence="8" id="KW-1185">Reference proteome</keyword>
<dbReference type="InterPro" id="IPR045054">
    <property type="entry name" value="P4HA-like"/>
</dbReference>
<dbReference type="Proteomes" id="UP001165085">
    <property type="component" value="Unassembled WGS sequence"/>
</dbReference>
<gene>
    <name evidence="7" type="ORF">TrST_g10445</name>
</gene>
<feature type="domain" description="Prolyl 4-hydroxylase alpha subunit" evidence="6">
    <location>
        <begin position="59"/>
        <end position="266"/>
    </location>
</feature>
<keyword evidence="2" id="KW-0479">Metal-binding</keyword>
<evidence type="ECO:0000256" key="3">
    <source>
        <dbReference type="ARBA" id="ARBA00022964"/>
    </source>
</evidence>
<reference evidence="8" key="1">
    <citation type="journal article" date="2023" name="Commun. Biol.">
        <title>Genome analysis of Parmales, the sister group of diatoms, reveals the evolutionary specialization of diatoms from phago-mixotrophs to photoautotrophs.</title>
        <authorList>
            <person name="Ban H."/>
            <person name="Sato S."/>
            <person name="Yoshikawa S."/>
            <person name="Yamada K."/>
            <person name="Nakamura Y."/>
            <person name="Ichinomiya M."/>
            <person name="Sato N."/>
            <person name="Blanc-Mathieu R."/>
            <person name="Endo H."/>
            <person name="Kuwata A."/>
            <person name="Ogata H."/>
        </authorList>
    </citation>
    <scope>NUCLEOTIDE SEQUENCE [LARGE SCALE GENOMIC DNA]</scope>
    <source>
        <strain evidence="8">NIES 3701</strain>
    </source>
</reference>
<dbReference type="GO" id="GO:0004656">
    <property type="term" value="F:procollagen-proline 4-dioxygenase activity"/>
    <property type="evidence" value="ECO:0007669"/>
    <property type="project" value="TreeGrafter"/>
</dbReference>
<keyword evidence="3" id="KW-0223">Dioxygenase</keyword>
<dbReference type="EMBL" id="BRXY01000583">
    <property type="protein sequence ID" value="GMI01873.1"/>
    <property type="molecule type" value="Genomic_DNA"/>
</dbReference>
<sequence>MGRISTFLCVIVCILALIVARSSWIQALFLVNFLFDATLNSGYTHAMSNITVTRVSDDLPIWQVDGLVSEGEADWIREAYEPYMYSCGPRAPVGCDEVQVLYLRSVHKLLGAIEERVYRLMGNWCQIRNKCELGSFMNWQIVKYSPGGMFQRHVDGPIPLTFMAYLSDNEDGQGGSTHFPNLEVKSETEKKVMMEEREILYEILSFSGIPKGRWPPPPEGLCVRPKKGTVLMWASCLSDGDQNWQAIHEGLPIKMGNKYILNLFFNEIDMDVDVGRACREFNSNFGANDIFPQLQVQHLA</sequence>